<dbReference type="GO" id="GO:0006508">
    <property type="term" value="P:proteolysis"/>
    <property type="evidence" value="ECO:0007669"/>
    <property type="project" value="UniProtKB-KW"/>
</dbReference>
<dbReference type="GO" id="GO:0008237">
    <property type="term" value="F:metallopeptidase activity"/>
    <property type="evidence" value="ECO:0007669"/>
    <property type="project" value="UniProtKB-KW"/>
</dbReference>
<sequence length="132" mass="14569">MINLIFPAPPHPVEEFFRSSRSGPELPTLLLLLLAAGIFAPVAEECFFRGFFLPALARRWGWTRAIHGSAFVFAALHGDAYRFLPLYAAGCWLGRVVSRERTLLPAIVAHAVWNLIGLALLYLGMLYMGGIG</sequence>
<dbReference type="Pfam" id="PF02517">
    <property type="entry name" value="Rce1-like"/>
    <property type="match status" value="1"/>
</dbReference>
<protein>
    <submittedName>
        <fullName evidence="3">CPBP family intramembrane metalloprotease</fullName>
    </submittedName>
</protein>
<keyword evidence="3" id="KW-0645">Protease</keyword>
<proteinExistence type="predicted"/>
<accession>A0A845LBE8</accession>
<dbReference type="OrthoDB" id="9782250at2"/>
<dbReference type="AlphaFoldDB" id="A0A845LBE8"/>
<dbReference type="EMBL" id="WXEX01000012">
    <property type="protein sequence ID" value="MZP43992.1"/>
    <property type="molecule type" value="Genomic_DNA"/>
</dbReference>
<keyword evidence="3" id="KW-0378">Hydrolase</keyword>
<gene>
    <name evidence="3" type="ORF">GTO89_13215</name>
</gene>
<feature type="transmembrane region" description="Helical" evidence="1">
    <location>
        <begin position="29"/>
        <end position="53"/>
    </location>
</feature>
<reference evidence="3 4" key="1">
    <citation type="submission" date="2020-01" db="EMBL/GenBank/DDBJ databases">
        <title>Whole genome sequence of Heliobacterium gestii DSM 11169.</title>
        <authorList>
            <person name="Kyndt J.A."/>
            <person name="Meyer T.E."/>
        </authorList>
    </citation>
    <scope>NUCLEOTIDE SEQUENCE [LARGE SCALE GENOMIC DNA]</scope>
    <source>
        <strain evidence="3 4">DSM 11169</strain>
    </source>
</reference>
<evidence type="ECO:0000259" key="2">
    <source>
        <dbReference type="Pfam" id="PF02517"/>
    </source>
</evidence>
<dbReference type="GO" id="GO:0080120">
    <property type="term" value="P:CAAX-box protein maturation"/>
    <property type="evidence" value="ECO:0007669"/>
    <property type="project" value="UniProtKB-ARBA"/>
</dbReference>
<keyword evidence="4" id="KW-1185">Reference proteome</keyword>
<keyword evidence="1" id="KW-1133">Transmembrane helix</keyword>
<feature type="transmembrane region" description="Helical" evidence="1">
    <location>
        <begin position="104"/>
        <end position="128"/>
    </location>
</feature>
<dbReference type="RefSeq" id="WP_161262566.1">
    <property type="nucleotide sequence ID" value="NZ_JAFBDC010000011.1"/>
</dbReference>
<dbReference type="InterPro" id="IPR003675">
    <property type="entry name" value="Rce1/LyrA-like_dom"/>
</dbReference>
<dbReference type="Proteomes" id="UP000471031">
    <property type="component" value="Unassembled WGS sequence"/>
</dbReference>
<keyword evidence="1" id="KW-0812">Transmembrane</keyword>
<evidence type="ECO:0000313" key="3">
    <source>
        <dbReference type="EMBL" id="MZP43992.1"/>
    </source>
</evidence>
<dbReference type="GO" id="GO:0004175">
    <property type="term" value="F:endopeptidase activity"/>
    <property type="evidence" value="ECO:0007669"/>
    <property type="project" value="UniProtKB-ARBA"/>
</dbReference>
<organism evidence="3 4">
    <name type="scientific">Heliomicrobium gestii</name>
    <name type="common">Heliobacterium gestii</name>
    <dbReference type="NCBI Taxonomy" id="2699"/>
    <lineage>
        <taxon>Bacteria</taxon>
        <taxon>Bacillati</taxon>
        <taxon>Bacillota</taxon>
        <taxon>Clostridia</taxon>
        <taxon>Eubacteriales</taxon>
        <taxon>Heliobacteriaceae</taxon>
        <taxon>Heliomicrobium</taxon>
    </lineage>
</organism>
<name>A0A845LBE8_HELGE</name>
<feature type="domain" description="CAAX prenyl protease 2/Lysostaphin resistance protein A-like" evidence="2">
    <location>
        <begin position="28"/>
        <end position="116"/>
    </location>
</feature>
<dbReference type="PANTHER" id="PTHR43592:SF24">
    <property type="entry name" value="CAAX AMINO TERMINAL PROTEASE FAMILY PROTEIN"/>
    <property type="match status" value="1"/>
</dbReference>
<dbReference type="PANTHER" id="PTHR43592">
    <property type="entry name" value="CAAX AMINO TERMINAL PROTEASE"/>
    <property type="match status" value="1"/>
</dbReference>
<evidence type="ECO:0000256" key="1">
    <source>
        <dbReference type="SAM" id="Phobius"/>
    </source>
</evidence>
<keyword evidence="3" id="KW-0482">Metalloprotease</keyword>
<evidence type="ECO:0000313" key="4">
    <source>
        <dbReference type="Proteomes" id="UP000471031"/>
    </source>
</evidence>
<keyword evidence="1" id="KW-0472">Membrane</keyword>
<comment type="caution">
    <text evidence="3">The sequence shown here is derived from an EMBL/GenBank/DDBJ whole genome shotgun (WGS) entry which is preliminary data.</text>
</comment>